<dbReference type="PANTHER" id="PTHR30632">
    <property type="entry name" value="MOLYBDATE-BINDING PERIPLASMIC PROTEIN"/>
    <property type="match status" value="1"/>
</dbReference>
<evidence type="ECO:0000256" key="1">
    <source>
        <dbReference type="ARBA" id="ARBA00009175"/>
    </source>
</evidence>
<dbReference type="PIRSF" id="PIRSF004846">
    <property type="entry name" value="ModA"/>
    <property type="match status" value="1"/>
</dbReference>
<dbReference type="InterPro" id="IPR005950">
    <property type="entry name" value="ModA"/>
</dbReference>
<evidence type="ECO:0000256" key="4">
    <source>
        <dbReference type="SAM" id="SignalP"/>
    </source>
</evidence>
<keyword evidence="2" id="KW-0479">Metal-binding</keyword>
<keyword evidence="3 4" id="KW-0732">Signal</keyword>
<dbReference type="Proteomes" id="UP001302072">
    <property type="component" value="Chromosome"/>
</dbReference>
<evidence type="ECO:0000256" key="2">
    <source>
        <dbReference type="ARBA" id="ARBA00022723"/>
    </source>
</evidence>
<dbReference type="NCBIfam" id="TIGR01256">
    <property type="entry name" value="modA"/>
    <property type="match status" value="1"/>
</dbReference>
<evidence type="ECO:0000313" key="5">
    <source>
        <dbReference type="EMBL" id="WNH52179.1"/>
    </source>
</evidence>
<comment type="similarity">
    <text evidence="1">Belongs to the bacterial solute-binding protein ModA family.</text>
</comment>
<dbReference type="RefSeq" id="WP_311191384.1">
    <property type="nucleotide sequence ID" value="NZ_CP115541.1"/>
</dbReference>
<evidence type="ECO:0000256" key="3">
    <source>
        <dbReference type="ARBA" id="ARBA00022729"/>
    </source>
</evidence>
<dbReference type="SUPFAM" id="SSF53850">
    <property type="entry name" value="Periplasmic binding protein-like II"/>
    <property type="match status" value="1"/>
</dbReference>
<evidence type="ECO:0000313" key="6">
    <source>
        <dbReference type="Proteomes" id="UP001302072"/>
    </source>
</evidence>
<dbReference type="InterPro" id="IPR050682">
    <property type="entry name" value="ModA/WtpA"/>
</dbReference>
<sequence>MRGIGLGLGLLLLTTGTAHAAELTVSAAASLLDAFREIGAAYEKANPGTQVHLNTAASGVLLQQIRNGAPVDVFASADEFTMDEAARASLIDASQRHVFARNTLVVVVPINASASPSRLQALAGTDVERIAVGNPQSVPAGRYAKAALEAAGLWQPLSPKLITTQNVRQALDYVARGEVDAGFVYGSDASTFKQRVRTAFTVPLPQPVNYPIAPVARSANASQAAAFVTFVRSADAQEILRRYGFSAADAR</sequence>
<feature type="signal peptide" evidence="4">
    <location>
        <begin position="1"/>
        <end position="20"/>
    </location>
</feature>
<gene>
    <name evidence="5" type="primary">modA</name>
    <name evidence="5" type="ORF">PDM29_17845</name>
</gene>
<dbReference type="PANTHER" id="PTHR30632:SF0">
    <property type="entry name" value="SULFATE-BINDING PROTEIN"/>
    <property type="match status" value="1"/>
</dbReference>
<keyword evidence="6" id="KW-1185">Reference proteome</keyword>
<proteinExistence type="inferred from homology"/>
<reference evidence="5 6" key="1">
    <citation type="submission" date="2022-12" db="EMBL/GenBank/DDBJ databases">
        <title>Two new species, Stenotrophomonas aracearum and Stenotrophomonas oahuensis, isolated from Anthurium (Araceae family) in Hawaii.</title>
        <authorList>
            <person name="Chunag S.C."/>
            <person name="Dobhal S."/>
            <person name="Alvarez A."/>
            <person name="Arif M."/>
        </authorList>
    </citation>
    <scope>NUCLEOTIDE SEQUENCE [LARGE SCALE GENOMIC DNA]</scope>
    <source>
        <strain evidence="5 6">A5586</strain>
    </source>
</reference>
<accession>A0ABY9YMR3</accession>
<dbReference type="Gene3D" id="3.40.190.10">
    <property type="entry name" value="Periplasmic binding protein-like II"/>
    <property type="match status" value="2"/>
</dbReference>
<feature type="chain" id="PRO_5046605858" evidence="4">
    <location>
        <begin position="21"/>
        <end position="251"/>
    </location>
</feature>
<dbReference type="Pfam" id="PF13531">
    <property type="entry name" value="SBP_bac_11"/>
    <property type="match status" value="1"/>
</dbReference>
<organism evidence="5 6">
    <name type="scientific">Stenotrophomonas oahuensis</name>
    <dbReference type="NCBI Taxonomy" id="3003271"/>
    <lineage>
        <taxon>Bacteria</taxon>
        <taxon>Pseudomonadati</taxon>
        <taxon>Pseudomonadota</taxon>
        <taxon>Gammaproteobacteria</taxon>
        <taxon>Lysobacterales</taxon>
        <taxon>Lysobacteraceae</taxon>
        <taxon>Stenotrophomonas</taxon>
    </lineage>
</organism>
<name>A0ABY9YMR3_9GAMM</name>
<dbReference type="EMBL" id="CP115541">
    <property type="protein sequence ID" value="WNH52179.1"/>
    <property type="molecule type" value="Genomic_DNA"/>
</dbReference>
<protein>
    <submittedName>
        <fullName evidence="5">Molybdate ABC transporter substrate-binding protein</fullName>
    </submittedName>
</protein>